<keyword evidence="5" id="KW-1133">Transmembrane helix</keyword>
<dbReference type="InterPro" id="IPR001173">
    <property type="entry name" value="Glyco_trans_2-like"/>
</dbReference>
<keyword evidence="3 7" id="KW-0808">Transferase</keyword>
<feature type="transmembrane region" description="Helical" evidence="5">
    <location>
        <begin position="506"/>
        <end position="525"/>
    </location>
</feature>
<dbReference type="EMBL" id="JACGWT010000002">
    <property type="protein sequence ID" value="MBA8793772.1"/>
    <property type="molecule type" value="Genomic_DNA"/>
</dbReference>
<dbReference type="CDD" id="cd06423">
    <property type="entry name" value="CESA_like"/>
    <property type="match status" value="1"/>
</dbReference>
<evidence type="ECO:0000256" key="2">
    <source>
        <dbReference type="ARBA" id="ARBA00022676"/>
    </source>
</evidence>
<accession>A0A7W3IR88</accession>
<organism evidence="7 8">
    <name type="scientific">Microlunatus kandeliicorticis</name>
    <dbReference type="NCBI Taxonomy" id="1759536"/>
    <lineage>
        <taxon>Bacteria</taxon>
        <taxon>Bacillati</taxon>
        <taxon>Actinomycetota</taxon>
        <taxon>Actinomycetes</taxon>
        <taxon>Propionibacteriales</taxon>
        <taxon>Propionibacteriaceae</taxon>
        <taxon>Microlunatus</taxon>
    </lineage>
</organism>
<dbReference type="Pfam" id="PF00535">
    <property type="entry name" value="Glycos_transf_2"/>
    <property type="match status" value="1"/>
</dbReference>
<evidence type="ECO:0000313" key="8">
    <source>
        <dbReference type="Proteomes" id="UP000523079"/>
    </source>
</evidence>
<dbReference type="GO" id="GO:0016757">
    <property type="term" value="F:glycosyltransferase activity"/>
    <property type="evidence" value="ECO:0007669"/>
    <property type="project" value="UniProtKB-KW"/>
</dbReference>
<feature type="domain" description="Glycosyltransferase 2-like" evidence="6">
    <location>
        <begin position="115"/>
        <end position="308"/>
    </location>
</feature>
<dbReference type="PANTHER" id="PTHR43630">
    <property type="entry name" value="POLY-BETA-1,6-N-ACETYL-D-GLUCOSAMINE SYNTHASE"/>
    <property type="match status" value="1"/>
</dbReference>
<evidence type="ECO:0000256" key="3">
    <source>
        <dbReference type="ARBA" id="ARBA00022679"/>
    </source>
</evidence>
<dbReference type="SUPFAM" id="SSF53448">
    <property type="entry name" value="Nucleotide-diphospho-sugar transferases"/>
    <property type="match status" value="1"/>
</dbReference>
<evidence type="ECO:0000259" key="6">
    <source>
        <dbReference type="Pfam" id="PF00535"/>
    </source>
</evidence>
<comment type="similarity">
    <text evidence="1">Belongs to the glycosyltransferase 2 family.</text>
</comment>
<sequence length="567" mass="62798">MNENTTPESWTEDDRCGHDGLTDHFHLGTAALEPHELAEVDELEALVAADTMIIDERGDLVADAAAEQADEDEDAPVRARRSRERKPARDLSSYLKQHLADLESLPTYRPTIGCVIPAYNEAESIEAVLRSLLAQTRLPDQIHVIVNNTKDATFDIAARFAGPRKGRKPTLEEKRRGIKRGKTEVFVHDIGENPDKKVGALNYGYALIDGSGDFRADYLLGVDGDTTLAVDAVEKLEAEICSDSRIGGISAIYSIDDSVQKGLVAPLLIAGQRAQFAAFNMQNMLRGRNMAVLGGQCSIFSMKALREVMTANHQKTPWVNDSEVEDSLLSLQIKSAGYLTKISATARADVGGMTTLRSLDGQQVKWNYGAIDLMWPGQRGDTKGQPFHPNLRLRWAENVGMLTNIFTRIAFVLLLAAALSIHAFVFSPLWLIPPAVAILLNVRIAMSMKNRTWKDIVFAATGIPAELYMWLRAGHFLRAWSKFLSKVKTDNWAEQAKAERGSGNSYLMPLVILLVSFVALAITWLQMPTVVQSTVLWLGWPVLYVVTIAQTVVMAAKLFRRQHGYRV</sequence>
<evidence type="ECO:0000313" key="7">
    <source>
        <dbReference type="EMBL" id="MBA8793772.1"/>
    </source>
</evidence>
<dbReference type="AlphaFoldDB" id="A0A7W3IR88"/>
<evidence type="ECO:0000256" key="4">
    <source>
        <dbReference type="SAM" id="MobiDB-lite"/>
    </source>
</evidence>
<feature type="region of interest" description="Disordered" evidence="4">
    <location>
        <begin position="64"/>
        <end position="90"/>
    </location>
</feature>
<dbReference type="InterPro" id="IPR029044">
    <property type="entry name" value="Nucleotide-diphossugar_trans"/>
</dbReference>
<keyword evidence="2" id="KW-0328">Glycosyltransferase</keyword>
<dbReference type="Gene3D" id="3.90.550.10">
    <property type="entry name" value="Spore Coat Polysaccharide Biosynthesis Protein SpsA, Chain A"/>
    <property type="match status" value="1"/>
</dbReference>
<protein>
    <submittedName>
        <fullName evidence="7">Cellulose synthase/poly-beta-1,6-N-acetylglucosamine synthase-like glycosyltransferase</fullName>
    </submittedName>
</protein>
<feature type="transmembrane region" description="Helical" evidence="5">
    <location>
        <begin position="409"/>
        <end position="442"/>
    </location>
</feature>
<reference evidence="7 8" key="1">
    <citation type="submission" date="2020-07" db="EMBL/GenBank/DDBJ databases">
        <title>Sequencing the genomes of 1000 actinobacteria strains.</title>
        <authorList>
            <person name="Klenk H.-P."/>
        </authorList>
    </citation>
    <scope>NUCLEOTIDE SEQUENCE [LARGE SCALE GENOMIC DNA]</scope>
    <source>
        <strain evidence="7 8">DSM 100723</strain>
    </source>
</reference>
<keyword evidence="5" id="KW-0472">Membrane</keyword>
<gene>
    <name evidence="7" type="ORF">FHX74_001377</name>
</gene>
<evidence type="ECO:0000256" key="5">
    <source>
        <dbReference type="SAM" id="Phobius"/>
    </source>
</evidence>
<dbReference type="Proteomes" id="UP000523079">
    <property type="component" value="Unassembled WGS sequence"/>
</dbReference>
<dbReference type="RefSeq" id="WP_235970341.1">
    <property type="nucleotide sequence ID" value="NZ_JACGWT010000002.1"/>
</dbReference>
<name>A0A7W3IR88_9ACTN</name>
<keyword evidence="5" id="KW-0812">Transmembrane</keyword>
<evidence type="ECO:0000256" key="1">
    <source>
        <dbReference type="ARBA" id="ARBA00006739"/>
    </source>
</evidence>
<feature type="transmembrane region" description="Helical" evidence="5">
    <location>
        <begin position="537"/>
        <end position="559"/>
    </location>
</feature>
<dbReference type="PANTHER" id="PTHR43630:SF1">
    <property type="entry name" value="POLY-BETA-1,6-N-ACETYL-D-GLUCOSAMINE SYNTHASE"/>
    <property type="match status" value="1"/>
</dbReference>
<proteinExistence type="inferred from homology"/>
<keyword evidence="8" id="KW-1185">Reference proteome</keyword>
<comment type="caution">
    <text evidence="7">The sequence shown here is derived from an EMBL/GenBank/DDBJ whole genome shotgun (WGS) entry which is preliminary data.</text>
</comment>